<comment type="subcellular location">
    <subcellularLocation>
        <location evidence="1">Periplasm</location>
    </subcellularLocation>
</comment>
<dbReference type="PANTHER" id="PTHR30024:SF47">
    <property type="entry name" value="TAURINE-BINDING PERIPLASMIC PROTEIN"/>
    <property type="match status" value="1"/>
</dbReference>
<sequence length="371" mass="40532">MKSHAKTAMLALALIIFNVVQLTAVRAAEPVKLTVGYQPYDTVSYSAAVIRALGLWKKYLPPGSEVQFQGGLQGSIIVNQMLAGKQQIGYLGDMPAVVATTKQDVAKIKLVANTGFSPGQRCNVIMVRADAPNFKSPEEAVKWLNGKTIATPKGSCADRFLGYVIEKSKIKPAAIMNQSLEVLSTNMRAKKLDAVVLWEPTASRIGNLVGEGIAKYAVTGNTFGMPDSGFIAMREDFMKQRPDIVEDWLKTELEAQRFVLNPKNWVKVAEIVKGQTNGITVPMAWFSEYGRIPAYAGGSPIKDEKPFVFDDRIRNQLVGIYQFLYKNKIINVDQAPAGVLDDSVARKIAKDAGVRLPLGSIQAQDVSKAPK</sequence>
<accession>A0A512L623</accession>
<dbReference type="Proteomes" id="UP000321337">
    <property type="component" value="Unassembled WGS sequence"/>
</dbReference>
<evidence type="ECO:0008006" key="7">
    <source>
        <dbReference type="Google" id="ProtNLM"/>
    </source>
</evidence>
<name>A0A512L623_9PROT</name>
<dbReference type="Gene3D" id="3.40.190.10">
    <property type="entry name" value="Periplasmic binding protein-like II"/>
    <property type="match status" value="2"/>
</dbReference>
<gene>
    <name evidence="5" type="ORF">TPL01_10740</name>
</gene>
<organism evidence="5 6">
    <name type="scientific">Sulfuriferula plumbiphila</name>
    <dbReference type="NCBI Taxonomy" id="171865"/>
    <lineage>
        <taxon>Bacteria</taxon>
        <taxon>Pseudomonadati</taxon>
        <taxon>Pseudomonadota</taxon>
        <taxon>Betaproteobacteria</taxon>
        <taxon>Nitrosomonadales</taxon>
        <taxon>Sulfuricellaceae</taxon>
        <taxon>Sulfuriferula</taxon>
    </lineage>
</organism>
<keyword evidence="6" id="KW-1185">Reference proteome</keyword>
<dbReference type="PANTHER" id="PTHR30024">
    <property type="entry name" value="ALIPHATIC SULFONATES-BINDING PROTEIN-RELATED"/>
    <property type="match status" value="1"/>
</dbReference>
<evidence type="ECO:0000256" key="1">
    <source>
        <dbReference type="ARBA" id="ARBA00004418"/>
    </source>
</evidence>
<dbReference type="EMBL" id="BKAD01000009">
    <property type="protein sequence ID" value="GEP29936.1"/>
    <property type="molecule type" value="Genomic_DNA"/>
</dbReference>
<evidence type="ECO:0000256" key="2">
    <source>
        <dbReference type="ARBA" id="ARBA00010742"/>
    </source>
</evidence>
<reference evidence="5 6" key="1">
    <citation type="submission" date="2019-07" db="EMBL/GenBank/DDBJ databases">
        <title>Whole genome shotgun sequence of Thiobacillus plumbophilus NBRC 107929.</title>
        <authorList>
            <person name="Hosoyama A."/>
            <person name="Uohara A."/>
            <person name="Ohji S."/>
            <person name="Ichikawa N."/>
        </authorList>
    </citation>
    <scope>NUCLEOTIDE SEQUENCE [LARGE SCALE GENOMIC DNA]</scope>
    <source>
        <strain evidence="5 6">NBRC 107929</strain>
    </source>
</reference>
<dbReference type="Pfam" id="PF13379">
    <property type="entry name" value="NMT1_2"/>
    <property type="match status" value="1"/>
</dbReference>
<dbReference type="GO" id="GO:0042597">
    <property type="term" value="C:periplasmic space"/>
    <property type="evidence" value="ECO:0007669"/>
    <property type="project" value="UniProtKB-SubCell"/>
</dbReference>
<protein>
    <recommendedName>
        <fullName evidence="7">Nitrate ABC transporter substrate-binding protein</fullName>
    </recommendedName>
</protein>
<evidence type="ECO:0000256" key="3">
    <source>
        <dbReference type="ARBA" id="ARBA00022729"/>
    </source>
</evidence>
<keyword evidence="3 4" id="KW-0732">Signal</keyword>
<evidence type="ECO:0000313" key="6">
    <source>
        <dbReference type="Proteomes" id="UP000321337"/>
    </source>
</evidence>
<comment type="caution">
    <text evidence="5">The sequence shown here is derived from an EMBL/GenBank/DDBJ whole genome shotgun (WGS) entry which is preliminary data.</text>
</comment>
<feature type="signal peptide" evidence="4">
    <location>
        <begin position="1"/>
        <end position="27"/>
    </location>
</feature>
<evidence type="ECO:0000313" key="5">
    <source>
        <dbReference type="EMBL" id="GEP29936.1"/>
    </source>
</evidence>
<comment type="similarity">
    <text evidence="2">Belongs to the bacterial solute-binding protein SsuA/TauA family.</text>
</comment>
<dbReference type="SUPFAM" id="SSF53850">
    <property type="entry name" value="Periplasmic binding protein-like II"/>
    <property type="match status" value="1"/>
</dbReference>
<feature type="chain" id="PRO_5021836235" description="Nitrate ABC transporter substrate-binding protein" evidence="4">
    <location>
        <begin position="28"/>
        <end position="371"/>
    </location>
</feature>
<proteinExistence type="inferred from homology"/>
<evidence type="ECO:0000256" key="4">
    <source>
        <dbReference type="SAM" id="SignalP"/>
    </source>
</evidence>
<dbReference type="AlphaFoldDB" id="A0A512L623"/>